<dbReference type="Proteomes" id="UP000298030">
    <property type="component" value="Unassembled WGS sequence"/>
</dbReference>
<accession>A0A4Y7TD03</accession>
<feature type="region of interest" description="Disordered" evidence="1">
    <location>
        <begin position="1"/>
        <end position="116"/>
    </location>
</feature>
<reference evidence="2 3" key="1">
    <citation type="journal article" date="2019" name="Nat. Ecol. Evol.">
        <title>Megaphylogeny resolves global patterns of mushroom evolution.</title>
        <authorList>
            <person name="Varga T."/>
            <person name="Krizsan K."/>
            <person name="Foldi C."/>
            <person name="Dima B."/>
            <person name="Sanchez-Garcia M."/>
            <person name="Sanchez-Ramirez S."/>
            <person name="Szollosi G.J."/>
            <person name="Szarkandi J.G."/>
            <person name="Papp V."/>
            <person name="Albert L."/>
            <person name="Andreopoulos W."/>
            <person name="Angelini C."/>
            <person name="Antonin V."/>
            <person name="Barry K.W."/>
            <person name="Bougher N.L."/>
            <person name="Buchanan P."/>
            <person name="Buyck B."/>
            <person name="Bense V."/>
            <person name="Catcheside P."/>
            <person name="Chovatia M."/>
            <person name="Cooper J."/>
            <person name="Damon W."/>
            <person name="Desjardin D."/>
            <person name="Finy P."/>
            <person name="Geml J."/>
            <person name="Haridas S."/>
            <person name="Hughes K."/>
            <person name="Justo A."/>
            <person name="Karasinski D."/>
            <person name="Kautmanova I."/>
            <person name="Kiss B."/>
            <person name="Kocsube S."/>
            <person name="Kotiranta H."/>
            <person name="LaButti K.M."/>
            <person name="Lechner B.E."/>
            <person name="Liimatainen K."/>
            <person name="Lipzen A."/>
            <person name="Lukacs Z."/>
            <person name="Mihaltcheva S."/>
            <person name="Morgado L.N."/>
            <person name="Niskanen T."/>
            <person name="Noordeloos M.E."/>
            <person name="Ohm R.A."/>
            <person name="Ortiz-Santana B."/>
            <person name="Ovrebo C."/>
            <person name="Racz N."/>
            <person name="Riley R."/>
            <person name="Savchenko A."/>
            <person name="Shiryaev A."/>
            <person name="Soop K."/>
            <person name="Spirin V."/>
            <person name="Szebenyi C."/>
            <person name="Tomsovsky M."/>
            <person name="Tulloss R.E."/>
            <person name="Uehling J."/>
            <person name="Grigoriev I.V."/>
            <person name="Vagvolgyi C."/>
            <person name="Papp T."/>
            <person name="Martin F.M."/>
            <person name="Miettinen O."/>
            <person name="Hibbett D.S."/>
            <person name="Nagy L.G."/>
        </authorList>
    </citation>
    <scope>NUCLEOTIDE SEQUENCE [LARGE SCALE GENOMIC DNA]</scope>
    <source>
        <strain evidence="2 3">FP101781</strain>
    </source>
</reference>
<gene>
    <name evidence="2" type="ORF">FA13DRAFT_320457</name>
</gene>
<protein>
    <submittedName>
        <fullName evidence="2">Uncharacterized protein</fullName>
    </submittedName>
</protein>
<feature type="compositionally biased region" description="Low complexity" evidence="1">
    <location>
        <begin position="103"/>
        <end position="116"/>
    </location>
</feature>
<dbReference type="AlphaFoldDB" id="A0A4Y7TD03"/>
<feature type="compositionally biased region" description="Polar residues" evidence="1">
    <location>
        <begin position="86"/>
        <end position="99"/>
    </location>
</feature>
<comment type="caution">
    <text evidence="2">The sequence shown here is derived from an EMBL/GenBank/DDBJ whole genome shotgun (WGS) entry which is preliminary data.</text>
</comment>
<proteinExistence type="predicted"/>
<keyword evidence="3" id="KW-1185">Reference proteome</keyword>
<sequence>MPLPSGRTVRRSKHLQRGLNVQLVHKTEHRTEGLTGARPSDCPPSIDARIGPSATSKRAGLVKRQLPIDANEDPAPRDRTKRPRLKSTTPPISRIASTEFSHRSPSSRRTSVTSPHALLHEGDPWARFPGSVDNQHPSADAVSWRSLEDVTTSSPSLVASSSMATDGAESSQAIQTFFENASNITIGCDFLVNSYITGSLDGMLPLRKCSGADT</sequence>
<dbReference type="EMBL" id="QPFP01000017">
    <property type="protein sequence ID" value="TEB32020.1"/>
    <property type="molecule type" value="Genomic_DNA"/>
</dbReference>
<evidence type="ECO:0000313" key="3">
    <source>
        <dbReference type="Proteomes" id="UP000298030"/>
    </source>
</evidence>
<name>A0A4Y7TD03_COPMI</name>
<evidence type="ECO:0000313" key="2">
    <source>
        <dbReference type="EMBL" id="TEB32020.1"/>
    </source>
</evidence>
<organism evidence="2 3">
    <name type="scientific">Coprinellus micaceus</name>
    <name type="common">Glistening ink-cap mushroom</name>
    <name type="synonym">Coprinus micaceus</name>
    <dbReference type="NCBI Taxonomy" id="71717"/>
    <lineage>
        <taxon>Eukaryota</taxon>
        <taxon>Fungi</taxon>
        <taxon>Dikarya</taxon>
        <taxon>Basidiomycota</taxon>
        <taxon>Agaricomycotina</taxon>
        <taxon>Agaricomycetes</taxon>
        <taxon>Agaricomycetidae</taxon>
        <taxon>Agaricales</taxon>
        <taxon>Agaricineae</taxon>
        <taxon>Psathyrellaceae</taxon>
        <taxon>Coprinellus</taxon>
    </lineage>
</organism>
<evidence type="ECO:0000256" key="1">
    <source>
        <dbReference type="SAM" id="MobiDB-lite"/>
    </source>
</evidence>